<organism evidence="1 2">
    <name type="scientific">Auriscalpium vulgare</name>
    <dbReference type="NCBI Taxonomy" id="40419"/>
    <lineage>
        <taxon>Eukaryota</taxon>
        <taxon>Fungi</taxon>
        <taxon>Dikarya</taxon>
        <taxon>Basidiomycota</taxon>
        <taxon>Agaricomycotina</taxon>
        <taxon>Agaricomycetes</taxon>
        <taxon>Russulales</taxon>
        <taxon>Auriscalpiaceae</taxon>
        <taxon>Auriscalpium</taxon>
    </lineage>
</organism>
<accession>A0ACB8RHR5</accession>
<evidence type="ECO:0000313" key="2">
    <source>
        <dbReference type="Proteomes" id="UP000814033"/>
    </source>
</evidence>
<name>A0ACB8RHR5_9AGAM</name>
<dbReference type="EMBL" id="MU276035">
    <property type="protein sequence ID" value="KAI0043058.1"/>
    <property type="molecule type" value="Genomic_DNA"/>
</dbReference>
<reference evidence="1" key="1">
    <citation type="submission" date="2021-02" db="EMBL/GenBank/DDBJ databases">
        <authorList>
            <consortium name="DOE Joint Genome Institute"/>
            <person name="Ahrendt S."/>
            <person name="Looney B.P."/>
            <person name="Miyauchi S."/>
            <person name="Morin E."/>
            <person name="Drula E."/>
            <person name="Courty P.E."/>
            <person name="Chicoki N."/>
            <person name="Fauchery L."/>
            <person name="Kohler A."/>
            <person name="Kuo A."/>
            <person name="Labutti K."/>
            <person name="Pangilinan J."/>
            <person name="Lipzen A."/>
            <person name="Riley R."/>
            <person name="Andreopoulos W."/>
            <person name="He G."/>
            <person name="Johnson J."/>
            <person name="Barry K.W."/>
            <person name="Grigoriev I.V."/>
            <person name="Nagy L."/>
            <person name="Hibbett D."/>
            <person name="Henrissat B."/>
            <person name="Matheny P.B."/>
            <person name="Labbe J."/>
            <person name="Martin F."/>
        </authorList>
    </citation>
    <scope>NUCLEOTIDE SEQUENCE</scope>
    <source>
        <strain evidence="1">FP105234-sp</strain>
    </source>
</reference>
<gene>
    <name evidence="1" type="ORF">FA95DRAFT_1499200</name>
</gene>
<sequence length="320" mass="35155">MDELHETPEVFQSRHDYYTRYPNRWARVREPLREAMGEVLGVMILILFGTGVDCQVVLSSAQGVASSQKGEYLSINIGWACGASLGVWVSGGISGGHNNPVVTLCLALFRGFPWKKVPIYWLSQLFGAWLGALLVYANYFHAIDIFEGGKGVRTLGTASLFSTYAAKYMPSANTFFDEFLGAFILLLVVFAISDKRNGPPPPGLVPLVIFILILGIGAAFGFQTGYAINPARDLGPRLMTAMVGYGHEVFNYRNQYWLWTPILGSFCGGITACFIYDIFIFIGDESFINAPSASARRHFAHAKASERPMAPAGFEPDHVV</sequence>
<proteinExistence type="predicted"/>
<protein>
    <submittedName>
        <fullName evidence="1">Aquaporin</fullName>
    </submittedName>
</protein>
<dbReference type="Proteomes" id="UP000814033">
    <property type="component" value="Unassembled WGS sequence"/>
</dbReference>
<comment type="caution">
    <text evidence="1">The sequence shown here is derived from an EMBL/GenBank/DDBJ whole genome shotgun (WGS) entry which is preliminary data.</text>
</comment>
<reference evidence="1" key="2">
    <citation type="journal article" date="2022" name="New Phytol.">
        <title>Evolutionary transition to the ectomycorrhizal habit in the genomes of a hyperdiverse lineage of mushroom-forming fungi.</title>
        <authorList>
            <person name="Looney B."/>
            <person name="Miyauchi S."/>
            <person name="Morin E."/>
            <person name="Drula E."/>
            <person name="Courty P.E."/>
            <person name="Kohler A."/>
            <person name="Kuo A."/>
            <person name="LaButti K."/>
            <person name="Pangilinan J."/>
            <person name="Lipzen A."/>
            <person name="Riley R."/>
            <person name="Andreopoulos W."/>
            <person name="He G."/>
            <person name="Johnson J."/>
            <person name="Nolan M."/>
            <person name="Tritt A."/>
            <person name="Barry K.W."/>
            <person name="Grigoriev I.V."/>
            <person name="Nagy L.G."/>
            <person name="Hibbett D."/>
            <person name="Henrissat B."/>
            <person name="Matheny P.B."/>
            <person name="Labbe J."/>
            <person name="Martin F.M."/>
        </authorList>
    </citation>
    <scope>NUCLEOTIDE SEQUENCE</scope>
    <source>
        <strain evidence="1">FP105234-sp</strain>
    </source>
</reference>
<evidence type="ECO:0000313" key="1">
    <source>
        <dbReference type="EMBL" id="KAI0043058.1"/>
    </source>
</evidence>
<keyword evidence="2" id="KW-1185">Reference proteome</keyword>